<comment type="caution">
    <text evidence="2">The sequence shown here is derived from an EMBL/GenBank/DDBJ whole genome shotgun (WGS) entry which is preliminary data.</text>
</comment>
<feature type="transmembrane region" description="Helical" evidence="1">
    <location>
        <begin position="43"/>
        <end position="64"/>
    </location>
</feature>
<sequence length="66" mass="7172">MLFDVDIKAAFAGKNTGLLFHTVVVTVYLVLAGTDIDVWRTTYRVTATDADLLLFGVIAVTVLLTL</sequence>
<proteinExistence type="predicted"/>
<gene>
    <name evidence="2" type="ORF">I3679_004020</name>
</gene>
<accession>A0ABD5LUS4</accession>
<name>A0ABD5LUS4_PROMI</name>
<keyword evidence="1" id="KW-0472">Membrane</keyword>
<keyword evidence="1" id="KW-0812">Transmembrane</keyword>
<protein>
    <submittedName>
        <fullName evidence="2">Uncharacterized protein</fullName>
    </submittedName>
</protein>
<keyword evidence="1" id="KW-1133">Transmembrane helix</keyword>
<dbReference type="EMBL" id="JADQCH020000001">
    <property type="protein sequence ID" value="MEY2343772.1"/>
    <property type="molecule type" value="Genomic_DNA"/>
</dbReference>
<evidence type="ECO:0000256" key="1">
    <source>
        <dbReference type="SAM" id="Phobius"/>
    </source>
</evidence>
<evidence type="ECO:0000313" key="2">
    <source>
        <dbReference type="EMBL" id="MEY2343772.1"/>
    </source>
</evidence>
<reference evidence="2" key="1">
    <citation type="submission" date="2021-05" db="EMBL/GenBank/DDBJ databases">
        <title>First report of NDM-5 and VEB-6 producing Proteus mirabilis isolated from blood of a sepsis patient in Kolkata, India.</title>
        <authorList>
            <person name="Halder G."/>
            <person name="Chaudhuri B."/>
            <person name="Dutta S."/>
        </authorList>
    </citation>
    <scope>NUCLEOTIDE SEQUENCE [LARGE SCALE GENOMIC DNA]</scope>
    <source>
        <strain evidence="2">7049</strain>
    </source>
</reference>
<feature type="transmembrane region" description="Helical" evidence="1">
    <location>
        <begin position="12"/>
        <end position="31"/>
    </location>
</feature>
<dbReference type="AlphaFoldDB" id="A0ABD5LUS4"/>
<organism evidence="2">
    <name type="scientific">Proteus mirabilis</name>
    <dbReference type="NCBI Taxonomy" id="584"/>
    <lineage>
        <taxon>Bacteria</taxon>
        <taxon>Pseudomonadati</taxon>
        <taxon>Pseudomonadota</taxon>
        <taxon>Gammaproteobacteria</taxon>
        <taxon>Enterobacterales</taxon>
        <taxon>Morganellaceae</taxon>
        <taxon>Proteus</taxon>
    </lineage>
</organism>